<dbReference type="InterPro" id="IPR036291">
    <property type="entry name" value="NAD(P)-bd_dom_sf"/>
</dbReference>
<dbReference type="Gene3D" id="3.40.50.720">
    <property type="entry name" value="NAD(P)-binding Rossmann-like Domain"/>
    <property type="match status" value="1"/>
</dbReference>
<evidence type="ECO:0000259" key="7">
    <source>
        <dbReference type="Pfam" id="PF16363"/>
    </source>
</evidence>
<feature type="domain" description="NAD(P)-binding" evidence="7">
    <location>
        <begin position="16"/>
        <end position="347"/>
    </location>
</feature>
<accession>A0A5E4MM95</accession>
<dbReference type="CDD" id="cd05260">
    <property type="entry name" value="GDP_MD_SDR_e"/>
    <property type="match status" value="1"/>
</dbReference>
<gene>
    <name evidence="8" type="ORF">CINCED_3A011299</name>
</gene>
<protein>
    <recommendedName>
        <fullName evidence="4">GDP-mannose 4,6-dehydratase</fullName>
        <ecNumber evidence="4">4.2.1.47</ecNumber>
    </recommendedName>
    <alternativeName>
        <fullName evidence="6">GDP-D-mannose dehydratase</fullName>
    </alternativeName>
</protein>
<dbReference type="Proteomes" id="UP000325440">
    <property type="component" value="Unassembled WGS sequence"/>
</dbReference>
<organism evidence="8 9">
    <name type="scientific">Cinara cedri</name>
    <dbReference type="NCBI Taxonomy" id="506608"/>
    <lineage>
        <taxon>Eukaryota</taxon>
        <taxon>Metazoa</taxon>
        <taxon>Ecdysozoa</taxon>
        <taxon>Arthropoda</taxon>
        <taxon>Hexapoda</taxon>
        <taxon>Insecta</taxon>
        <taxon>Pterygota</taxon>
        <taxon>Neoptera</taxon>
        <taxon>Paraneoptera</taxon>
        <taxon>Hemiptera</taxon>
        <taxon>Sternorrhyncha</taxon>
        <taxon>Aphidomorpha</taxon>
        <taxon>Aphidoidea</taxon>
        <taxon>Aphididae</taxon>
        <taxon>Lachninae</taxon>
        <taxon>Cinara</taxon>
    </lineage>
</organism>
<evidence type="ECO:0000256" key="5">
    <source>
        <dbReference type="ARBA" id="ARBA00023239"/>
    </source>
</evidence>
<evidence type="ECO:0000313" key="9">
    <source>
        <dbReference type="Proteomes" id="UP000325440"/>
    </source>
</evidence>
<proteinExistence type="inferred from homology"/>
<evidence type="ECO:0000313" key="8">
    <source>
        <dbReference type="EMBL" id="VVC32538.1"/>
    </source>
</evidence>
<comment type="pathway">
    <text evidence="2">Nucleotide-sugar biosynthesis; GDP-L-fucose biosynthesis via de novo pathway; GDP-L-fucose from GDP-alpha-D-mannose: step 1/2.</text>
</comment>
<evidence type="ECO:0000256" key="1">
    <source>
        <dbReference type="ARBA" id="ARBA00001937"/>
    </source>
</evidence>
<dbReference type="PANTHER" id="PTHR43715">
    <property type="entry name" value="GDP-MANNOSE 4,6-DEHYDRATASE"/>
    <property type="match status" value="1"/>
</dbReference>
<comment type="cofactor">
    <cofactor evidence="1">
        <name>NADP(+)</name>
        <dbReference type="ChEBI" id="CHEBI:58349"/>
    </cofactor>
</comment>
<evidence type="ECO:0000256" key="2">
    <source>
        <dbReference type="ARBA" id="ARBA00004912"/>
    </source>
</evidence>
<dbReference type="PANTHER" id="PTHR43715:SF1">
    <property type="entry name" value="GDP-MANNOSE 4,6 DEHYDRATASE"/>
    <property type="match status" value="1"/>
</dbReference>
<dbReference type="NCBIfam" id="TIGR01472">
    <property type="entry name" value="gmd"/>
    <property type="match status" value="1"/>
</dbReference>
<evidence type="ECO:0000256" key="3">
    <source>
        <dbReference type="ARBA" id="ARBA00009263"/>
    </source>
</evidence>
<dbReference type="GO" id="GO:0008446">
    <property type="term" value="F:GDP-mannose 4,6-dehydratase activity"/>
    <property type="evidence" value="ECO:0007669"/>
    <property type="project" value="UniProtKB-EC"/>
</dbReference>
<evidence type="ECO:0000256" key="4">
    <source>
        <dbReference type="ARBA" id="ARBA00011989"/>
    </source>
</evidence>
<evidence type="ECO:0000256" key="6">
    <source>
        <dbReference type="ARBA" id="ARBA00031085"/>
    </source>
</evidence>
<dbReference type="OrthoDB" id="10253554at2759"/>
<dbReference type="SUPFAM" id="SSF51735">
    <property type="entry name" value="NAD(P)-binding Rossmann-fold domains"/>
    <property type="match status" value="1"/>
</dbReference>
<dbReference type="InterPro" id="IPR006368">
    <property type="entry name" value="GDP_Man_deHydtase"/>
</dbReference>
<keyword evidence="9" id="KW-1185">Reference proteome</keyword>
<comment type="similarity">
    <text evidence="3">Belongs to the NAD(P)-dependent epimerase/dehydratase family. GDP-mannose 4,6-dehydratase subfamily.</text>
</comment>
<dbReference type="Gene3D" id="3.90.25.10">
    <property type="entry name" value="UDP-galactose 4-epimerase, domain 1"/>
    <property type="match status" value="1"/>
</dbReference>
<dbReference type="Pfam" id="PF16363">
    <property type="entry name" value="GDP_Man_Dehyd"/>
    <property type="match status" value="1"/>
</dbReference>
<dbReference type="InterPro" id="IPR016040">
    <property type="entry name" value="NAD(P)-bd_dom"/>
</dbReference>
<dbReference type="AlphaFoldDB" id="A0A5E4MM95"/>
<dbReference type="FunFam" id="3.40.50.720:FF:000924">
    <property type="entry name" value="GDP-mannose 4,6 dehydratase"/>
    <property type="match status" value="1"/>
</dbReference>
<dbReference type="UniPathway" id="UPA00128">
    <property type="reaction ID" value="UER00190"/>
</dbReference>
<sequence length="361" mass="40894">MENGSNGLNNFRKVALITGITGQDGSYLAELLLNKGYDVHGIIRRSSTFNTGRIEHLYLDPNSHMEGKMKLHYGDMTDSSCLVKIIGIVKPTEIYNLAAQSHVKISFDLSEYTAEVDGVGTLRLLDAIRACQLENSVRFYQASTSELYGKVVEIPQKETTPFYPRSPYACAKLYAYWIVTNYREAYNMYACNGILFNHESPRRGENFVTRKITRSVAKIAIGSLDCIQLGNLDSKRDWGHAKDYVEAMWLMLQQDVPQDFVIATGEMHSIREFVEKSFKHIGKTIIWEGKGLNEVGKEESTNIVRVRVNAKYFRPTEVELLLGDATKAKTVLGWAPKVNFEQLVHEMMEADLELMRKNPSA</sequence>
<dbReference type="GO" id="GO:0042351">
    <property type="term" value="P:'de novo' GDP-L-fucose biosynthetic process"/>
    <property type="evidence" value="ECO:0007669"/>
    <property type="project" value="UniProtKB-UniPathway"/>
</dbReference>
<name>A0A5E4MM95_9HEMI</name>
<reference evidence="8 9" key="1">
    <citation type="submission" date="2019-08" db="EMBL/GenBank/DDBJ databases">
        <authorList>
            <person name="Alioto T."/>
            <person name="Alioto T."/>
            <person name="Gomez Garrido J."/>
        </authorList>
    </citation>
    <scope>NUCLEOTIDE SEQUENCE [LARGE SCALE GENOMIC DNA]</scope>
</reference>
<keyword evidence="5" id="KW-0456">Lyase</keyword>
<dbReference type="EC" id="4.2.1.47" evidence="4"/>
<dbReference type="EMBL" id="CABPRJ010000957">
    <property type="protein sequence ID" value="VVC32538.1"/>
    <property type="molecule type" value="Genomic_DNA"/>
</dbReference>
<dbReference type="HAMAP" id="MF_00955">
    <property type="entry name" value="GDP_Man_dehydratase"/>
    <property type="match status" value="1"/>
</dbReference>